<dbReference type="RefSeq" id="WP_094787210.1">
    <property type="nucleotide sequence ID" value="NZ_JAEVHG010000005.1"/>
</dbReference>
<evidence type="ECO:0000256" key="1">
    <source>
        <dbReference type="SAM" id="SignalP"/>
    </source>
</evidence>
<dbReference type="EMBL" id="NDXW01000001">
    <property type="protein sequence ID" value="RDH43990.1"/>
    <property type="molecule type" value="Genomic_DNA"/>
</dbReference>
<dbReference type="AlphaFoldDB" id="A0A4P9VPE1"/>
<comment type="caution">
    <text evidence="2">The sequence shown here is derived from an EMBL/GenBank/DDBJ whole genome shotgun (WGS) entry which is preliminary data.</text>
</comment>
<organism evidence="2 3">
    <name type="scientific">Zooshikella ganghwensis</name>
    <dbReference type="NCBI Taxonomy" id="202772"/>
    <lineage>
        <taxon>Bacteria</taxon>
        <taxon>Pseudomonadati</taxon>
        <taxon>Pseudomonadota</taxon>
        <taxon>Gammaproteobacteria</taxon>
        <taxon>Oceanospirillales</taxon>
        <taxon>Zooshikellaceae</taxon>
        <taxon>Zooshikella</taxon>
    </lineage>
</organism>
<keyword evidence="1" id="KW-0732">Signal</keyword>
<feature type="signal peptide" evidence="1">
    <location>
        <begin position="1"/>
        <end position="19"/>
    </location>
</feature>
<reference evidence="2 3" key="1">
    <citation type="submission" date="2017-04" db="EMBL/GenBank/DDBJ databases">
        <title>Draft genome sequence of Zooshikella ganghwensis VG4 isolated from Red Sea sediments.</title>
        <authorList>
            <person name="Rehman Z."/>
            <person name="Alam I."/>
            <person name="Kamau A."/>
            <person name="Bajic V."/>
            <person name="Leiknes T."/>
        </authorList>
    </citation>
    <scope>NUCLEOTIDE SEQUENCE [LARGE SCALE GENOMIC DNA]</scope>
    <source>
        <strain evidence="2 3">VG4</strain>
    </source>
</reference>
<evidence type="ECO:0008006" key="4">
    <source>
        <dbReference type="Google" id="ProtNLM"/>
    </source>
</evidence>
<evidence type="ECO:0000313" key="2">
    <source>
        <dbReference type="EMBL" id="RDH43990.1"/>
    </source>
</evidence>
<gene>
    <name evidence="2" type="ORF">B9G39_11330</name>
</gene>
<proteinExistence type="predicted"/>
<accession>A0A4P9VPE1</accession>
<protein>
    <recommendedName>
        <fullName evidence="4">UrcA family protein</fullName>
    </recommendedName>
</protein>
<name>A0A4P9VPE1_9GAMM</name>
<evidence type="ECO:0000313" key="3">
    <source>
        <dbReference type="Proteomes" id="UP000257039"/>
    </source>
</evidence>
<dbReference type="Proteomes" id="UP000257039">
    <property type="component" value="Unassembled WGS sequence"/>
</dbReference>
<keyword evidence="3" id="KW-1185">Reference proteome</keyword>
<sequence length="94" mass="10023">MLKAIGALLLTAISSHALANNMSNSEQAADALMNAANELRKAYYFNTDKVTGVCTQLFLENGVSIGEVLCSKDSDKNLVKLLEDAASRVGSMNQ</sequence>
<feature type="chain" id="PRO_5020804366" description="UrcA family protein" evidence="1">
    <location>
        <begin position="20"/>
        <end position="94"/>
    </location>
</feature>